<evidence type="ECO:0000313" key="3">
    <source>
        <dbReference type="Proteomes" id="UP000726136"/>
    </source>
</evidence>
<sequence length="109" mass="12648">MEPKTKPLSLSTGIELNGNLLRIVFYYQGKRYRESLGLAPTKQNISFARQKREAILYEIKIGTFNYATHFPDSKHASGVPQAKNLLQLTKQFLAYKDHDIRRSTLQRYD</sequence>
<accession>A0ABR9ZG86</accession>
<dbReference type="Proteomes" id="UP000726136">
    <property type="component" value="Unassembled WGS sequence"/>
</dbReference>
<evidence type="ECO:0000313" key="2">
    <source>
        <dbReference type="EMBL" id="MBF4377460.1"/>
    </source>
</evidence>
<keyword evidence="3" id="KW-1185">Reference proteome</keyword>
<name>A0ABR9ZG86_VIBAN</name>
<dbReference type="RefSeq" id="WP_194665435.1">
    <property type="nucleotide sequence ID" value="NZ_RDPI01001778.1"/>
</dbReference>
<feature type="domain" description="Min27-like integrase DNA-binding" evidence="1">
    <location>
        <begin position="12"/>
        <end position="74"/>
    </location>
</feature>
<proteinExistence type="predicted"/>
<comment type="caution">
    <text evidence="2">The sequence shown here is derived from an EMBL/GenBank/DDBJ whole genome shotgun (WGS) entry which is preliminary data.</text>
</comment>
<evidence type="ECO:0000259" key="1">
    <source>
        <dbReference type="Pfam" id="PF12167"/>
    </source>
</evidence>
<dbReference type="InterPro" id="IPR022000">
    <property type="entry name" value="Min27-like_integrase_DNA_bind"/>
</dbReference>
<feature type="non-terminal residue" evidence="2">
    <location>
        <position position="109"/>
    </location>
</feature>
<reference evidence="2 3" key="1">
    <citation type="journal article" date="2021" name="PeerJ">
        <title>Analysis of 44 Vibrio anguillarum genomes reveals high genetic diversity.</title>
        <authorList>
            <person name="Hansen M.J."/>
            <person name="Dalsgaard I."/>
        </authorList>
    </citation>
    <scope>NUCLEOTIDE SEQUENCE [LARGE SCALE GENOMIC DNA]</scope>
    <source>
        <strain evidence="2 3">040915-1/1B</strain>
    </source>
</reference>
<gene>
    <name evidence="2" type="ORF">EAY46_31300</name>
</gene>
<dbReference type="EMBL" id="RDPI01001778">
    <property type="protein sequence ID" value="MBF4377460.1"/>
    <property type="molecule type" value="Genomic_DNA"/>
</dbReference>
<organism evidence="2 3">
    <name type="scientific">Vibrio anguillarum</name>
    <name type="common">Listonella anguillarum</name>
    <dbReference type="NCBI Taxonomy" id="55601"/>
    <lineage>
        <taxon>Bacteria</taxon>
        <taxon>Pseudomonadati</taxon>
        <taxon>Pseudomonadota</taxon>
        <taxon>Gammaproteobacteria</taxon>
        <taxon>Vibrionales</taxon>
        <taxon>Vibrionaceae</taxon>
        <taxon>Vibrio</taxon>
    </lineage>
</organism>
<protein>
    <submittedName>
        <fullName evidence="2">DUF3596 domain-containing protein</fullName>
    </submittedName>
</protein>
<dbReference type="Pfam" id="PF12167">
    <property type="entry name" value="Arm-DNA-bind_2"/>
    <property type="match status" value="1"/>
</dbReference>